<evidence type="ECO:0000313" key="6">
    <source>
        <dbReference type="EMBL" id="TKC86803.1"/>
    </source>
</evidence>
<evidence type="ECO:0000256" key="3">
    <source>
        <dbReference type="ARBA" id="ARBA00022729"/>
    </source>
</evidence>
<dbReference type="CDD" id="cd01536">
    <property type="entry name" value="PBP1_ABC_sugar_binding-like"/>
    <property type="match status" value="1"/>
</dbReference>
<feature type="chain" id="PRO_5020526771" evidence="4">
    <location>
        <begin position="25"/>
        <end position="317"/>
    </location>
</feature>
<dbReference type="PANTHER" id="PTHR46847:SF1">
    <property type="entry name" value="D-ALLOSE-BINDING PERIPLASMIC PROTEIN-RELATED"/>
    <property type="match status" value="1"/>
</dbReference>
<comment type="subcellular location">
    <subcellularLocation>
        <location evidence="1">Cell envelope</location>
    </subcellularLocation>
</comment>
<keyword evidence="3 4" id="KW-0732">Signal</keyword>
<keyword evidence="7" id="KW-1185">Reference proteome</keyword>
<reference evidence="6 7" key="1">
    <citation type="submission" date="2019-04" db="EMBL/GenBank/DDBJ databases">
        <title>Trinickia sp. 7GSK02, isolated from subtropical forest soil.</title>
        <authorList>
            <person name="Gao Z.-H."/>
            <person name="Qiu L.-H."/>
        </authorList>
    </citation>
    <scope>NUCLEOTIDE SEQUENCE [LARGE SCALE GENOMIC DNA]</scope>
    <source>
        <strain evidence="6 7">7GSK02</strain>
    </source>
</reference>
<name>A0A4U1I0Y2_9BURK</name>
<accession>A0A4U1I0Y2</accession>
<dbReference type="Gene3D" id="3.40.50.2300">
    <property type="match status" value="2"/>
</dbReference>
<dbReference type="GO" id="GO:0030313">
    <property type="term" value="C:cell envelope"/>
    <property type="evidence" value="ECO:0007669"/>
    <property type="project" value="UniProtKB-SubCell"/>
</dbReference>
<organism evidence="6 7">
    <name type="scientific">Trinickia terrae</name>
    <dbReference type="NCBI Taxonomy" id="2571161"/>
    <lineage>
        <taxon>Bacteria</taxon>
        <taxon>Pseudomonadati</taxon>
        <taxon>Pseudomonadota</taxon>
        <taxon>Betaproteobacteria</taxon>
        <taxon>Burkholderiales</taxon>
        <taxon>Burkholderiaceae</taxon>
        <taxon>Trinickia</taxon>
    </lineage>
</organism>
<dbReference type="InterPro" id="IPR025997">
    <property type="entry name" value="SBP_2_dom"/>
</dbReference>
<evidence type="ECO:0000259" key="5">
    <source>
        <dbReference type="Pfam" id="PF13407"/>
    </source>
</evidence>
<evidence type="ECO:0000256" key="4">
    <source>
        <dbReference type="SAM" id="SignalP"/>
    </source>
</evidence>
<feature type="signal peptide" evidence="4">
    <location>
        <begin position="1"/>
        <end position="24"/>
    </location>
</feature>
<dbReference type="AlphaFoldDB" id="A0A4U1I0Y2"/>
<sequence length="317" mass="34244">MKLKKLMACAVALGVCAASGAAIAQTAKYRVAYLARAQSDSFAAWLANSMVKEAKKYPDISLTVFDGQSQNSVMQSNIENAVTNKYNLVIIQPYDPAVQVGPVKNAMANGMKFVATNPKFQDDSIPSVDSSPYLLGQVNAKLALTQVPKNAKVVVLLGPPGNPHSLGRREAWQKEFFAKRPDVKIVNEQTANWNKDEAMQLTEDWIQANPKIDAVISMNDNMAAGAIEALKGSGMNPFPLVYGTDGTAEACLLIKDGKMTSTALQSADELAQKSMAMAHDILTGKQTNLHQVEGTELYTKQNVNSCIALHKQLGDIK</sequence>
<dbReference type="Pfam" id="PF13407">
    <property type="entry name" value="Peripla_BP_4"/>
    <property type="match status" value="1"/>
</dbReference>
<feature type="domain" description="Periplasmic binding protein" evidence="5">
    <location>
        <begin position="32"/>
        <end position="286"/>
    </location>
</feature>
<dbReference type="RefSeq" id="WP_136896696.1">
    <property type="nucleotide sequence ID" value="NZ_SWJE01000010.1"/>
</dbReference>
<comment type="caution">
    <text evidence="6">The sequence shown here is derived from an EMBL/GenBank/DDBJ whole genome shotgun (WGS) entry which is preliminary data.</text>
</comment>
<dbReference type="GO" id="GO:0030246">
    <property type="term" value="F:carbohydrate binding"/>
    <property type="evidence" value="ECO:0007669"/>
    <property type="project" value="UniProtKB-ARBA"/>
</dbReference>
<dbReference type="InterPro" id="IPR028082">
    <property type="entry name" value="Peripla_BP_I"/>
</dbReference>
<dbReference type="EMBL" id="SWJE01000010">
    <property type="protein sequence ID" value="TKC86803.1"/>
    <property type="molecule type" value="Genomic_DNA"/>
</dbReference>
<dbReference type="OrthoDB" id="9805127at2"/>
<evidence type="ECO:0000256" key="2">
    <source>
        <dbReference type="ARBA" id="ARBA00007639"/>
    </source>
</evidence>
<evidence type="ECO:0000313" key="7">
    <source>
        <dbReference type="Proteomes" id="UP000305539"/>
    </source>
</evidence>
<gene>
    <name evidence="6" type="ORF">FAZ69_19320</name>
</gene>
<dbReference type="PANTHER" id="PTHR46847">
    <property type="entry name" value="D-ALLOSE-BINDING PERIPLASMIC PROTEIN-RELATED"/>
    <property type="match status" value="1"/>
</dbReference>
<comment type="similarity">
    <text evidence="2">Belongs to the bacterial solute-binding protein 2 family.</text>
</comment>
<dbReference type="Proteomes" id="UP000305539">
    <property type="component" value="Unassembled WGS sequence"/>
</dbReference>
<dbReference type="SUPFAM" id="SSF53822">
    <property type="entry name" value="Periplasmic binding protein-like I"/>
    <property type="match status" value="1"/>
</dbReference>
<evidence type="ECO:0000256" key="1">
    <source>
        <dbReference type="ARBA" id="ARBA00004196"/>
    </source>
</evidence>
<protein>
    <submittedName>
        <fullName evidence="6">Sugar ABC transporter substrate-binding protein</fullName>
    </submittedName>
</protein>
<proteinExistence type="inferred from homology"/>